<keyword evidence="1" id="KW-0812">Transmembrane</keyword>
<dbReference type="PANTHER" id="PTHR33333:SF45">
    <property type="entry name" value="OS01G0341000 PROTEIN"/>
    <property type="match status" value="1"/>
</dbReference>
<reference evidence="2" key="1">
    <citation type="submission" date="2014-09" db="EMBL/GenBank/DDBJ databases">
        <authorList>
            <person name="Magalhaes I.L.F."/>
            <person name="Oliveira U."/>
            <person name="Santos F.R."/>
            <person name="Vidigal T.H.D.A."/>
            <person name="Brescovit A.D."/>
            <person name="Santos A.J."/>
        </authorList>
    </citation>
    <scope>NUCLEOTIDE SEQUENCE</scope>
    <source>
        <tissue evidence="2">Shoot tissue taken approximately 20 cm above the soil surface</tissue>
    </source>
</reference>
<accession>A0A0A9GT92</accession>
<evidence type="ECO:0000313" key="2">
    <source>
        <dbReference type="EMBL" id="JAE28240.1"/>
    </source>
</evidence>
<proteinExistence type="predicted"/>
<dbReference type="AlphaFoldDB" id="A0A0A9GT92"/>
<dbReference type="InterPro" id="IPR039926">
    <property type="entry name" value="Egg_app_1"/>
</dbReference>
<dbReference type="EMBL" id="GBRH01169656">
    <property type="protein sequence ID" value="JAE28240.1"/>
    <property type="molecule type" value="Transcribed_RNA"/>
</dbReference>
<evidence type="ECO:0000256" key="1">
    <source>
        <dbReference type="SAM" id="Phobius"/>
    </source>
</evidence>
<dbReference type="PANTHER" id="PTHR33333">
    <property type="entry name" value="ERYTHROCYTE MEMBRANE PROTEIN 1-LIKE"/>
    <property type="match status" value="1"/>
</dbReference>
<keyword evidence="1" id="KW-1133">Transmembrane helix</keyword>
<keyword evidence="1" id="KW-0472">Membrane</keyword>
<sequence length="62" mass="6288">MRAPGAAGMLISRAAFEATPALYFLILRAAGPIVAAAVFCMRPVAWAVAAPLAALFRVSAGA</sequence>
<feature type="transmembrane region" description="Helical" evidence="1">
    <location>
        <begin position="21"/>
        <end position="38"/>
    </location>
</feature>
<protein>
    <submittedName>
        <fullName evidence="2">Uncharacterized protein</fullName>
    </submittedName>
</protein>
<reference evidence="2" key="2">
    <citation type="journal article" date="2015" name="Data Brief">
        <title>Shoot transcriptome of the giant reed, Arundo donax.</title>
        <authorList>
            <person name="Barrero R.A."/>
            <person name="Guerrero F.D."/>
            <person name="Moolhuijzen P."/>
            <person name="Goolsby J.A."/>
            <person name="Tidwell J."/>
            <person name="Bellgard S.E."/>
            <person name="Bellgard M.I."/>
        </authorList>
    </citation>
    <scope>NUCLEOTIDE SEQUENCE</scope>
    <source>
        <tissue evidence="2">Shoot tissue taken approximately 20 cm above the soil surface</tissue>
    </source>
</reference>
<organism evidence="2">
    <name type="scientific">Arundo donax</name>
    <name type="common">Giant reed</name>
    <name type="synonym">Donax arundinaceus</name>
    <dbReference type="NCBI Taxonomy" id="35708"/>
    <lineage>
        <taxon>Eukaryota</taxon>
        <taxon>Viridiplantae</taxon>
        <taxon>Streptophyta</taxon>
        <taxon>Embryophyta</taxon>
        <taxon>Tracheophyta</taxon>
        <taxon>Spermatophyta</taxon>
        <taxon>Magnoliopsida</taxon>
        <taxon>Liliopsida</taxon>
        <taxon>Poales</taxon>
        <taxon>Poaceae</taxon>
        <taxon>PACMAD clade</taxon>
        <taxon>Arundinoideae</taxon>
        <taxon>Arundineae</taxon>
        <taxon>Arundo</taxon>
    </lineage>
</organism>
<name>A0A0A9GT92_ARUDO</name>